<evidence type="ECO:0000313" key="9">
    <source>
        <dbReference type="Proteomes" id="UP001055247"/>
    </source>
</evidence>
<feature type="domain" description="J" evidence="7">
    <location>
        <begin position="204"/>
        <end position="257"/>
    </location>
</feature>
<evidence type="ECO:0000256" key="6">
    <source>
        <dbReference type="SAM" id="MobiDB-lite"/>
    </source>
</evidence>
<dbReference type="AlphaFoldDB" id="A0AAV4ZLJ8"/>
<organism evidence="8 9">
    <name type="scientific">Methylobacterium hispanicum</name>
    <dbReference type="NCBI Taxonomy" id="270350"/>
    <lineage>
        <taxon>Bacteria</taxon>
        <taxon>Pseudomonadati</taxon>
        <taxon>Pseudomonadota</taxon>
        <taxon>Alphaproteobacteria</taxon>
        <taxon>Hyphomicrobiales</taxon>
        <taxon>Methylobacteriaceae</taxon>
        <taxon>Methylobacterium</taxon>
    </lineage>
</organism>
<dbReference type="GO" id="GO:0016020">
    <property type="term" value="C:membrane"/>
    <property type="evidence" value="ECO:0007669"/>
    <property type="project" value="UniProtKB-SubCell"/>
</dbReference>
<dbReference type="Gene3D" id="1.10.287.110">
    <property type="entry name" value="DnaJ domain"/>
    <property type="match status" value="1"/>
</dbReference>
<dbReference type="CDD" id="cd06257">
    <property type="entry name" value="DnaJ"/>
    <property type="match status" value="1"/>
</dbReference>
<reference evidence="8" key="2">
    <citation type="submission" date="2021-08" db="EMBL/GenBank/DDBJ databases">
        <authorList>
            <person name="Tani A."/>
            <person name="Ola A."/>
            <person name="Ogura Y."/>
            <person name="Katsura K."/>
            <person name="Hayashi T."/>
        </authorList>
    </citation>
    <scope>NUCLEOTIDE SEQUENCE</scope>
    <source>
        <strain evidence="8">DSM 16372</strain>
    </source>
</reference>
<dbReference type="SMART" id="SM00271">
    <property type="entry name" value="DnaJ"/>
    <property type="match status" value="1"/>
</dbReference>
<sequence length="257" mass="27973">MLLVLGLAACLGLWWLSKNRNRLDPRLTGRLVRRAATWGMLGLAAVFLLRGQIGPALVLGLLGVWLLEGPERVGQRLARLVSDRLASGPFGALFGGLGGSRRRGAEPDPRRFRSRLVEVALGPDGTVMGGQVAGGRRAGTDLDALALPELMSLRRACAAQDPDGVRLLDAYLDRRRPGWRVDAEADRDPGPRRPPQPGAMTEQEAYQVLGLERGAALEEIRAAHRRLMKAAHPDQGGSAERAARINAARDRLTYRHR</sequence>
<accession>A0AAV4ZLJ8</accession>
<dbReference type="EMBL" id="BPQO01000009">
    <property type="protein sequence ID" value="GJD89082.1"/>
    <property type="molecule type" value="Genomic_DNA"/>
</dbReference>
<dbReference type="Pfam" id="PF00226">
    <property type="entry name" value="DnaJ"/>
    <property type="match status" value="1"/>
</dbReference>
<dbReference type="PANTHER" id="PTHR12763">
    <property type="match status" value="1"/>
</dbReference>
<dbReference type="PROSITE" id="PS50076">
    <property type="entry name" value="DNAJ_2"/>
    <property type="match status" value="1"/>
</dbReference>
<feature type="compositionally biased region" description="Basic and acidic residues" evidence="6">
    <location>
        <begin position="179"/>
        <end position="191"/>
    </location>
</feature>
<comment type="similarity">
    <text evidence="5">Belongs to the TIM14 family.</text>
</comment>
<gene>
    <name evidence="8" type="primary">djlA_1</name>
    <name evidence="8" type="ORF">BHAOGJBA_2607</name>
</gene>
<name>A0AAV4ZLJ8_9HYPH</name>
<evidence type="ECO:0000256" key="2">
    <source>
        <dbReference type="ARBA" id="ARBA00022692"/>
    </source>
</evidence>
<dbReference type="InterPro" id="IPR036869">
    <property type="entry name" value="J_dom_sf"/>
</dbReference>
<evidence type="ECO:0000256" key="3">
    <source>
        <dbReference type="ARBA" id="ARBA00022989"/>
    </source>
</evidence>
<dbReference type="RefSeq" id="WP_066920287.1">
    <property type="nucleotide sequence ID" value="NZ_BPQO01000009.1"/>
</dbReference>
<keyword evidence="3" id="KW-1133">Transmembrane helix</keyword>
<feature type="region of interest" description="Disordered" evidence="6">
    <location>
        <begin position="179"/>
        <end position="200"/>
    </location>
</feature>
<dbReference type="SUPFAM" id="SSF46565">
    <property type="entry name" value="Chaperone J-domain"/>
    <property type="match status" value="1"/>
</dbReference>
<comment type="subcellular location">
    <subcellularLocation>
        <location evidence="1">Membrane</location>
        <topology evidence="1">Single-pass membrane protein</topology>
    </subcellularLocation>
</comment>
<evidence type="ECO:0000313" key="8">
    <source>
        <dbReference type="EMBL" id="GJD89082.1"/>
    </source>
</evidence>
<proteinExistence type="inferred from homology"/>
<evidence type="ECO:0000259" key="7">
    <source>
        <dbReference type="PROSITE" id="PS50076"/>
    </source>
</evidence>
<reference evidence="8" key="1">
    <citation type="journal article" date="2016" name="Front. Microbiol.">
        <title>Genome Sequence of the Piezophilic, Mesophilic Sulfate-Reducing Bacterium Desulfovibrio indicus J2T.</title>
        <authorList>
            <person name="Cao J."/>
            <person name="Maignien L."/>
            <person name="Shao Z."/>
            <person name="Alain K."/>
            <person name="Jebbar M."/>
        </authorList>
    </citation>
    <scope>NUCLEOTIDE SEQUENCE</scope>
    <source>
        <strain evidence="8">DSM 16372</strain>
    </source>
</reference>
<dbReference type="PANTHER" id="PTHR12763:SF28">
    <property type="entry name" value="GEO10507P1-RELATED"/>
    <property type="match status" value="1"/>
</dbReference>
<dbReference type="Proteomes" id="UP001055247">
    <property type="component" value="Unassembled WGS sequence"/>
</dbReference>
<evidence type="ECO:0000256" key="5">
    <source>
        <dbReference type="ARBA" id="ARBA00038105"/>
    </source>
</evidence>
<comment type="caution">
    <text evidence="8">The sequence shown here is derived from an EMBL/GenBank/DDBJ whole genome shotgun (WGS) entry which is preliminary data.</text>
</comment>
<evidence type="ECO:0000256" key="4">
    <source>
        <dbReference type="ARBA" id="ARBA00023136"/>
    </source>
</evidence>
<keyword evidence="4" id="KW-0472">Membrane</keyword>
<keyword evidence="9" id="KW-1185">Reference proteome</keyword>
<protein>
    <submittedName>
        <fullName evidence="8">Co-chaperone protein DjlA</fullName>
    </submittedName>
</protein>
<evidence type="ECO:0000256" key="1">
    <source>
        <dbReference type="ARBA" id="ARBA00004167"/>
    </source>
</evidence>
<dbReference type="InterPro" id="IPR001623">
    <property type="entry name" value="DnaJ_domain"/>
</dbReference>
<keyword evidence="2" id="KW-0812">Transmembrane</keyword>